<feature type="domain" description="Rv2525c-like glycoside hydrolase-like" evidence="2">
    <location>
        <begin position="85"/>
        <end position="226"/>
    </location>
</feature>
<dbReference type="CDD" id="cd22954">
    <property type="entry name" value="PLL_lectin"/>
    <property type="match status" value="1"/>
</dbReference>
<evidence type="ECO:0000259" key="3">
    <source>
        <dbReference type="Pfam" id="PF26607"/>
    </source>
</evidence>
<dbReference type="InterPro" id="IPR058502">
    <property type="entry name" value="PLL-like_beta-prop"/>
</dbReference>
<dbReference type="InterPro" id="IPR015020">
    <property type="entry name" value="Rv2525c-like_Glyco_Hydro-like"/>
</dbReference>
<dbReference type="Pfam" id="PF08924">
    <property type="entry name" value="Rv2525c_GlyHyd-like"/>
    <property type="match status" value="1"/>
</dbReference>
<dbReference type="RefSeq" id="WP_212010839.1">
    <property type="nucleotide sequence ID" value="NZ_JAAFYZ010000068.1"/>
</dbReference>
<dbReference type="Pfam" id="PF26607">
    <property type="entry name" value="DUF8189"/>
    <property type="match status" value="1"/>
</dbReference>
<protein>
    <submittedName>
        <fullName evidence="4">DUF1906 domain-containing protein</fullName>
    </submittedName>
</protein>
<dbReference type="EMBL" id="JAAFYZ010000068">
    <property type="protein sequence ID" value="MBS2549275.1"/>
    <property type="molecule type" value="Genomic_DNA"/>
</dbReference>
<dbReference type="Gene3D" id="3.20.20.80">
    <property type="entry name" value="Glycosidases"/>
    <property type="match status" value="1"/>
</dbReference>
<dbReference type="SUPFAM" id="SSF89372">
    <property type="entry name" value="Fucose-specific lectin"/>
    <property type="match status" value="1"/>
</dbReference>
<accession>A0ABS5KTA6</accession>
<keyword evidence="5" id="KW-1185">Reference proteome</keyword>
<dbReference type="SUPFAM" id="SSF51445">
    <property type="entry name" value="(Trans)glycosidases"/>
    <property type="match status" value="1"/>
</dbReference>
<organism evidence="4 5">
    <name type="scientific">Catenulispora pinistramenti</name>
    <dbReference type="NCBI Taxonomy" id="2705254"/>
    <lineage>
        <taxon>Bacteria</taxon>
        <taxon>Bacillati</taxon>
        <taxon>Actinomycetota</taxon>
        <taxon>Actinomycetes</taxon>
        <taxon>Catenulisporales</taxon>
        <taxon>Catenulisporaceae</taxon>
        <taxon>Catenulispora</taxon>
    </lineage>
</organism>
<evidence type="ECO:0000313" key="5">
    <source>
        <dbReference type="Proteomes" id="UP000730482"/>
    </source>
</evidence>
<dbReference type="PROSITE" id="PS51318">
    <property type="entry name" value="TAT"/>
    <property type="match status" value="1"/>
</dbReference>
<comment type="caution">
    <text evidence="4">The sequence shown here is derived from an EMBL/GenBank/DDBJ whole genome shotgun (WGS) entry which is preliminary data.</text>
</comment>
<feature type="signal peptide" evidence="1">
    <location>
        <begin position="1"/>
        <end position="38"/>
    </location>
</feature>
<dbReference type="InterPro" id="IPR017853">
    <property type="entry name" value="GH"/>
</dbReference>
<proteinExistence type="predicted"/>
<keyword evidence="1" id="KW-0732">Signal</keyword>
<evidence type="ECO:0000313" key="4">
    <source>
        <dbReference type="EMBL" id="MBS2549275.1"/>
    </source>
</evidence>
<sequence length="567" mass="58424">MDQNLVNPILSRRRLLARTGALAAVAVSGVRLAGSASAASAATAATASTASTAAAVADSASAATVPPVTAYGLDYAWAPRPSTSALTAAGYKFVIRYLSNDSTKNLTAAEAQALNTAGIAVVCNWEAATMAPMNGYSQGVTDATTAQQQAAACGAPPDRPIYFSVDWDVQSSDMTAVNAYFDGVASVIGTARTGAYSSYDALGWLLGSGRVKWAWQSESTAYSGGRNANPYPGIQLWQTGSLTFDGADCDKDQAFTDDFGQWPRVYGQGSGGRIATGVHQDGRIEVFAVTPSGGIQNKYETAPDQAWSGWNGFGPSGTAVAVAAGRHLDGRLEVFAVMSDGSMQNKYETAPNSAWSGWNSFAPAGTAKSATVGIHLDGRLEVFAVTSAGGIQNRYETAPDQAWSGWNGFGPSGSVDAVTAGRHADGRLEVFAVLTDGSIQNKYETGPDKPWSGWNSYAAPGTANGSGSAGTDSAGVHLDGRMEVFAVTPSGAIQNKYETAADGAWSGWNAFGPSGTATATAVSQHLDGRLEVFAVMSNGGIQNRYETAANGSWSGWNGFASAGTAKA</sequence>
<evidence type="ECO:0000256" key="1">
    <source>
        <dbReference type="SAM" id="SignalP"/>
    </source>
</evidence>
<feature type="chain" id="PRO_5045167618" evidence="1">
    <location>
        <begin position="39"/>
        <end position="567"/>
    </location>
</feature>
<evidence type="ECO:0000259" key="2">
    <source>
        <dbReference type="Pfam" id="PF08924"/>
    </source>
</evidence>
<dbReference type="Proteomes" id="UP000730482">
    <property type="component" value="Unassembled WGS sequence"/>
</dbReference>
<dbReference type="InterPro" id="IPR006311">
    <property type="entry name" value="TAT_signal"/>
</dbReference>
<reference evidence="4 5" key="1">
    <citation type="submission" date="2020-02" db="EMBL/GenBank/DDBJ databases">
        <title>Acidophilic actinobacteria isolated from forest soil.</title>
        <authorList>
            <person name="Golinska P."/>
        </authorList>
    </citation>
    <scope>NUCLEOTIDE SEQUENCE [LARGE SCALE GENOMIC DNA]</scope>
    <source>
        <strain evidence="4 5">NL8</strain>
    </source>
</reference>
<feature type="domain" description="PLL-like beta propeller" evidence="3">
    <location>
        <begin position="277"/>
        <end position="560"/>
    </location>
</feature>
<dbReference type="Gene3D" id="2.120.10.70">
    <property type="entry name" value="Fucose-specific lectin"/>
    <property type="match status" value="1"/>
</dbReference>
<name>A0ABS5KTA6_9ACTN</name>
<gene>
    <name evidence="4" type="ORF">KGQ19_20640</name>
</gene>